<evidence type="ECO:0000256" key="1">
    <source>
        <dbReference type="SAM" id="MobiDB-lite"/>
    </source>
</evidence>
<comment type="caution">
    <text evidence="2">The sequence shown here is derived from an EMBL/GenBank/DDBJ whole genome shotgun (WGS) entry which is preliminary data.</text>
</comment>
<sequence>MDPNRAIPDEVEINALAPAQRTAPANSRPVTGSQGREAKEAFFQMTNEWFNQYIRTNSATQQPTPPPNPQPVPIAPQGVEHLRLNKPSVDKIWKHGAEEFSANVDDDPKRAEFWLENTI</sequence>
<dbReference type="EMBL" id="SMMG02000003">
    <property type="protein sequence ID" value="KAA3479917.1"/>
    <property type="molecule type" value="Genomic_DNA"/>
</dbReference>
<protein>
    <submittedName>
        <fullName evidence="2">Chaperone surA</fullName>
    </submittedName>
</protein>
<organism evidence="2 3">
    <name type="scientific">Gossypium australe</name>
    <dbReference type="NCBI Taxonomy" id="47621"/>
    <lineage>
        <taxon>Eukaryota</taxon>
        <taxon>Viridiplantae</taxon>
        <taxon>Streptophyta</taxon>
        <taxon>Embryophyta</taxon>
        <taxon>Tracheophyta</taxon>
        <taxon>Spermatophyta</taxon>
        <taxon>Magnoliopsida</taxon>
        <taxon>eudicotyledons</taxon>
        <taxon>Gunneridae</taxon>
        <taxon>Pentapetalae</taxon>
        <taxon>rosids</taxon>
        <taxon>malvids</taxon>
        <taxon>Malvales</taxon>
        <taxon>Malvaceae</taxon>
        <taxon>Malvoideae</taxon>
        <taxon>Gossypium</taxon>
    </lineage>
</organism>
<gene>
    <name evidence="2" type="ORF">EPI10_020390</name>
</gene>
<dbReference type="AlphaFoldDB" id="A0A5B6WFH3"/>
<evidence type="ECO:0000313" key="3">
    <source>
        <dbReference type="Proteomes" id="UP000325315"/>
    </source>
</evidence>
<evidence type="ECO:0000313" key="2">
    <source>
        <dbReference type="EMBL" id="KAA3479917.1"/>
    </source>
</evidence>
<feature type="compositionally biased region" description="Polar residues" evidence="1">
    <location>
        <begin position="23"/>
        <end position="34"/>
    </location>
</feature>
<keyword evidence="3" id="KW-1185">Reference proteome</keyword>
<dbReference type="Proteomes" id="UP000325315">
    <property type="component" value="Unassembled WGS sequence"/>
</dbReference>
<reference evidence="3" key="1">
    <citation type="journal article" date="2019" name="Plant Biotechnol. J.">
        <title>Genome sequencing of the Australian wild diploid species Gossypium australe highlights disease resistance and delayed gland morphogenesis.</title>
        <authorList>
            <person name="Cai Y."/>
            <person name="Cai X."/>
            <person name="Wang Q."/>
            <person name="Wang P."/>
            <person name="Zhang Y."/>
            <person name="Cai C."/>
            <person name="Xu Y."/>
            <person name="Wang K."/>
            <person name="Zhou Z."/>
            <person name="Wang C."/>
            <person name="Geng S."/>
            <person name="Li B."/>
            <person name="Dong Q."/>
            <person name="Hou Y."/>
            <person name="Wang H."/>
            <person name="Ai P."/>
            <person name="Liu Z."/>
            <person name="Yi F."/>
            <person name="Sun M."/>
            <person name="An G."/>
            <person name="Cheng J."/>
            <person name="Zhang Y."/>
            <person name="Shi Q."/>
            <person name="Xie Y."/>
            <person name="Shi X."/>
            <person name="Chang Y."/>
            <person name="Huang F."/>
            <person name="Chen Y."/>
            <person name="Hong S."/>
            <person name="Mi L."/>
            <person name="Sun Q."/>
            <person name="Zhang L."/>
            <person name="Zhou B."/>
            <person name="Peng R."/>
            <person name="Zhang X."/>
            <person name="Liu F."/>
        </authorList>
    </citation>
    <scope>NUCLEOTIDE SEQUENCE [LARGE SCALE GENOMIC DNA]</scope>
    <source>
        <strain evidence="3">cv. PA1801</strain>
    </source>
</reference>
<feature type="compositionally biased region" description="Pro residues" evidence="1">
    <location>
        <begin position="63"/>
        <end position="74"/>
    </location>
</feature>
<accession>A0A5B6WFH3</accession>
<name>A0A5B6WFH3_9ROSI</name>
<feature type="region of interest" description="Disordered" evidence="1">
    <location>
        <begin position="15"/>
        <end position="35"/>
    </location>
</feature>
<proteinExistence type="predicted"/>
<feature type="region of interest" description="Disordered" evidence="1">
    <location>
        <begin position="54"/>
        <end position="76"/>
    </location>
</feature>